<reference evidence="1 2" key="1">
    <citation type="journal article" date="2023" name="G3 (Bethesda)">
        <title>A chromosome-length genome assembly and annotation of blackberry (Rubus argutus, cv. 'Hillquist').</title>
        <authorList>
            <person name="Bruna T."/>
            <person name="Aryal R."/>
            <person name="Dudchenko O."/>
            <person name="Sargent D.J."/>
            <person name="Mead D."/>
            <person name="Buti M."/>
            <person name="Cavallini A."/>
            <person name="Hytonen T."/>
            <person name="Andres J."/>
            <person name="Pham M."/>
            <person name="Weisz D."/>
            <person name="Mascagni F."/>
            <person name="Usai G."/>
            <person name="Natali L."/>
            <person name="Bassil N."/>
            <person name="Fernandez G.E."/>
            <person name="Lomsadze A."/>
            <person name="Armour M."/>
            <person name="Olukolu B."/>
            <person name="Poorten T."/>
            <person name="Britton C."/>
            <person name="Davik J."/>
            <person name="Ashrafi H."/>
            <person name="Aiden E.L."/>
            <person name="Borodovsky M."/>
            <person name="Worthington M."/>
        </authorList>
    </citation>
    <scope>NUCLEOTIDE SEQUENCE [LARGE SCALE GENOMIC DNA]</scope>
    <source>
        <strain evidence="1">PI 553951</strain>
    </source>
</reference>
<comment type="caution">
    <text evidence="1">The sequence shown here is derived from an EMBL/GenBank/DDBJ whole genome shotgun (WGS) entry which is preliminary data.</text>
</comment>
<gene>
    <name evidence="1" type="ORF">M0R45_002060</name>
</gene>
<dbReference type="AlphaFoldDB" id="A0AAW1VKK0"/>
<proteinExistence type="predicted"/>
<protein>
    <submittedName>
        <fullName evidence="1">Uncharacterized protein</fullName>
    </submittedName>
</protein>
<name>A0AAW1VKK0_RUBAR</name>
<evidence type="ECO:0000313" key="1">
    <source>
        <dbReference type="EMBL" id="KAK9901501.1"/>
    </source>
</evidence>
<sequence>MEGFRRDWSPRAWGRRLFWSGLAVAKRGGEKLTVVCSGIADGGSSTTWQSYGAGGDDVVTGIGLGDGSNGDGRTGGSTGWLGLEARHGVGLRSPVLGLL</sequence>
<accession>A0AAW1VKK0</accession>
<organism evidence="1 2">
    <name type="scientific">Rubus argutus</name>
    <name type="common">Southern blackberry</name>
    <dbReference type="NCBI Taxonomy" id="59490"/>
    <lineage>
        <taxon>Eukaryota</taxon>
        <taxon>Viridiplantae</taxon>
        <taxon>Streptophyta</taxon>
        <taxon>Embryophyta</taxon>
        <taxon>Tracheophyta</taxon>
        <taxon>Spermatophyta</taxon>
        <taxon>Magnoliopsida</taxon>
        <taxon>eudicotyledons</taxon>
        <taxon>Gunneridae</taxon>
        <taxon>Pentapetalae</taxon>
        <taxon>rosids</taxon>
        <taxon>fabids</taxon>
        <taxon>Rosales</taxon>
        <taxon>Rosaceae</taxon>
        <taxon>Rosoideae</taxon>
        <taxon>Rosoideae incertae sedis</taxon>
        <taxon>Rubus</taxon>
    </lineage>
</organism>
<keyword evidence="2" id="KW-1185">Reference proteome</keyword>
<dbReference type="EMBL" id="JBEDUW010000293">
    <property type="protein sequence ID" value="KAK9901501.1"/>
    <property type="molecule type" value="Genomic_DNA"/>
</dbReference>
<dbReference type="Proteomes" id="UP001457282">
    <property type="component" value="Unassembled WGS sequence"/>
</dbReference>
<evidence type="ECO:0000313" key="2">
    <source>
        <dbReference type="Proteomes" id="UP001457282"/>
    </source>
</evidence>